<dbReference type="GO" id="GO:0016787">
    <property type="term" value="F:hydrolase activity"/>
    <property type="evidence" value="ECO:0007669"/>
    <property type="project" value="UniProtKB-KW"/>
</dbReference>
<proteinExistence type="inferred from homology"/>
<comment type="function">
    <text evidence="9">CRISPR (clustered regularly interspaced short palindromic repeat), is an adaptive immune system that provides protection against mobile genetic elements (viruses, transposable elements and conjugative plasmids). CRISPR clusters contain sequences complementary to antecedent mobile elements and target invading nucleic acids. CRISPR clusters are transcribed and processed into CRISPR RNA (crRNA). Functions as a ssRNA-specific endoribonuclease. Involved in the integration of spacer DNA into the CRISPR cassette.</text>
</comment>
<keyword evidence="8 9" id="KW-0051">Antiviral defense</keyword>
<dbReference type="OrthoDB" id="9798176at2"/>
<dbReference type="CDD" id="cd09725">
    <property type="entry name" value="Cas2_I_II_III"/>
    <property type="match status" value="1"/>
</dbReference>
<dbReference type="KEGG" id="hhg:XM38_021140"/>
<dbReference type="InterPro" id="IPR019199">
    <property type="entry name" value="Virulence_VapD/CRISPR_Cas2"/>
</dbReference>
<evidence type="ECO:0000256" key="7">
    <source>
        <dbReference type="ARBA" id="ARBA00022842"/>
    </source>
</evidence>
<dbReference type="EC" id="3.1.-.-" evidence="9"/>
<evidence type="ECO:0000313" key="11">
    <source>
        <dbReference type="Proteomes" id="UP000191901"/>
    </source>
</evidence>
<comment type="similarity">
    <text evidence="2 9">Belongs to the CRISPR-associated endoribonuclease Cas2 protein family.</text>
</comment>
<dbReference type="STRING" id="1641165.XM38_12685"/>
<keyword evidence="4 9" id="KW-0479">Metal-binding</keyword>
<evidence type="ECO:0000313" key="10">
    <source>
        <dbReference type="EMBL" id="ASC71164.1"/>
    </source>
</evidence>
<feature type="binding site" evidence="9">
    <location>
        <position position="13"/>
    </location>
    <ligand>
        <name>Mg(2+)</name>
        <dbReference type="ChEBI" id="CHEBI:18420"/>
        <note>catalytic</note>
    </ligand>
</feature>
<gene>
    <name evidence="9 10" type="primary">cas2</name>
    <name evidence="10" type="ORF">XM38_021140</name>
</gene>
<dbReference type="Gene3D" id="3.30.70.240">
    <property type="match status" value="1"/>
</dbReference>
<dbReference type="PANTHER" id="PTHR34405">
    <property type="entry name" value="CRISPR-ASSOCIATED ENDORIBONUCLEASE CAS2"/>
    <property type="match status" value="1"/>
</dbReference>
<keyword evidence="7 9" id="KW-0460">Magnesium</keyword>
<dbReference type="GO" id="GO:0046872">
    <property type="term" value="F:metal ion binding"/>
    <property type="evidence" value="ECO:0007669"/>
    <property type="project" value="UniProtKB-UniRule"/>
</dbReference>
<evidence type="ECO:0000256" key="8">
    <source>
        <dbReference type="ARBA" id="ARBA00023118"/>
    </source>
</evidence>
<dbReference type="NCBIfam" id="TIGR01573">
    <property type="entry name" value="cas2"/>
    <property type="match status" value="1"/>
</dbReference>
<protein>
    <recommendedName>
        <fullName evidence="9">CRISPR-associated endoribonuclease Cas2</fullName>
        <ecNumber evidence="9">3.1.-.-</ecNumber>
    </recommendedName>
</protein>
<dbReference type="HAMAP" id="MF_01471">
    <property type="entry name" value="Cas2"/>
    <property type="match status" value="1"/>
</dbReference>
<dbReference type="PANTHER" id="PTHR34405:SF3">
    <property type="entry name" value="CRISPR-ASSOCIATED ENDORIBONUCLEASE CAS2 3"/>
    <property type="match status" value="1"/>
</dbReference>
<dbReference type="RefSeq" id="WP_080809744.1">
    <property type="nucleotide sequence ID" value="NZ_CP021983.2"/>
</dbReference>
<keyword evidence="11" id="KW-1185">Reference proteome</keyword>
<evidence type="ECO:0000256" key="9">
    <source>
        <dbReference type="HAMAP-Rule" id="MF_01471"/>
    </source>
</evidence>
<keyword evidence="5 9" id="KW-0255">Endonuclease</keyword>
<evidence type="ECO:0000256" key="6">
    <source>
        <dbReference type="ARBA" id="ARBA00022801"/>
    </source>
</evidence>
<evidence type="ECO:0000256" key="4">
    <source>
        <dbReference type="ARBA" id="ARBA00022723"/>
    </source>
</evidence>
<evidence type="ECO:0000256" key="1">
    <source>
        <dbReference type="ARBA" id="ARBA00001946"/>
    </source>
</evidence>
<organism evidence="10 11">
    <name type="scientific">Halomicronema hongdechloris C2206</name>
    <dbReference type="NCBI Taxonomy" id="1641165"/>
    <lineage>
        <taxon>Bacteria</taxon>
        <taxon>Bacillati</taxon>
        <taxon>Cyanobacteriota</taxon>
        <taxon>Cyanophyceae</taxon>
        <taxon>Nodosilineales</taxon>
        <taxon>Nodosilineaceae</taxon>
        <taxon>Halomicronema</taxon>
    </lineage>
</organism>
<comment type="subunit">
    <text evidence="9">Homodimer, forms a heterotetramer with a Cas1 homodimer.</text>
</comment>
<dbReference type="Proteomes" id="UP000191901">
    <property type="component" value="Chromosome"/>
</dbReference>
<dbReference type="GO" id="GO:0004521">
    <property type="term" value="F:RNA endonuclease activity"/>
    <property type="evidence" value="ECO:0007669"/>
    <property type="project" value="InterPro"/>
</dbReference>
<evidence type="ECO:0000256" key="2">
    <source>
        <dbReference type="ARBA" id="ARBA00009959"/>
    </source>
</evidence>
<dbReference type="SUPFAM" id="SSF143430">
    <property type="entry name" value="TTP0101/SSO1404-like"/>
    <property type="match status" value="1"/>
</dbReference>
<accession>A0A1Z3HLI6</accession>
<reference evidence="10 11" key="1">
    <citation type="journal article" date="2016" name="Biochim. Biophys. Acta">
        <title>Characterization of red-shifted phycobilisomes isolated from the chlorophyll f-containing cyanobacterium Halomicronema hongdechloris.</title>
        <authorList>
            <person name="Li Y."/>
            <person name="Lin Y."/>
            <person name="Garvey C.J."/>
            <person name="Birch D."/>
            <person name="Corkery R.W."/>
            <person name="Loughlin P.C."/>
            <person name="Scheer H."/>
            <person name="Willows R.D."/>
            <person name="Chen M."/>
        </authorList>
    </citation>
    <scope>NUCLEOTIDE SEQUENCE [LARGE SCALE GENOMIC DNA]</scope>
    <source>
        <strain evidence="10 11">C2206</strain>
    </source>
</reference>
<dbReference type="AlphaFoldDB" id="A0A1Z3HLI6"/>
<evidence type="ECO:0000256" key="3">
    <source>
        <dbReference type="ARBA" id="ARBA00022722"/>
    </source>
</evidence>
<name>A0A1Z3HLI6_9CYAN</name>
<comment type="cofactor">
    <cofactor evidence="1 9">
        <name>Mg(2+)</name>
        <dbReference type="ChEBI" id="CHEBI:18420"/>
    </cofactor>
</comment>
<keyword evidence="3 9" id="KW-0540">Nuclease</keyword>
<dbReference type="EMBL" id="CP021983">
    <property type="protein sequence ID" value="ASC71164.1"/>
    <property type="molecule type" value="Genomic_DNA"/>
</dbReference>
<dbReference type="GO" id="GO:0051607">
    <property type="term" value="P:defense response to virus"/>
    <property type="evidence" value="ECO:0007669"/>
    <property type="project" value="UniProtKB-UniRule"/>
</dbReference>
<sequence length="97" mass="11936">MAESKNYYLICYDIRDPKRWRRAYKLLKGYGETIQYSIFRVRLNQREREQLRWKLEKILTEEDSLLIAGLCQRCVERIEACNRPESWEVEHDMHQIL</sequence>
<evidence type="ECO:0000256" key="5">
    <source>
        <dbReference type="ARBA" id="ARBA00022759"/>
    </source>
</evidence>
<dbReference type="Pfam" id="PF09827">
    <property type="entry name" value="CRISPR_Cas2"/>
    <property type="match status" value="1"/>
</dbReference>
<keyword evidence="6 9" id="KW-0378">Hydrolase</keyword>
<dbReference type="GO" id="GO:0043571">
    <property type="term" value="P:maintenance of CRISPR repeat elements"/>
    <property type="evidence" value="ECO:0007669"/>
    <property type="project" value="UniProtKB-UniRule"/>
</dbReference>
<dbReference type="InterPro" id="IPR021127">
    <property type="entry name" value="CRISPR_associated_Cas2"/>
</dbReference>